<evidence type="ECO:0000259" key="1">
    <source>
        <dbReference type="Pfam" id="PF24924"/>
    </source>
</evidence>
<feature type="domain" description="DUF7745" evidence="1">
    <location>
        <begin position="30"/>
        <end position="66"/>
    </location>
</feature>
<dbReference type="AlphaFoldDB" id="A0A061FIF8"/>
<dbReference type="EMBL" id="CM001886">
    <property type="protein sequence ID" value="EOY17125.1"/>
    <property type="molecule type" value="Genomic_DNA"/>
</dbReference>
<dbReference type="InParanoid" id="A0A061FIF8"/>
<keyword evidence="3" id="KW-1185">Reference proteome</keyword>
<evidence type="ECO:0000313" key="2">
    <source>
        <dbReference type="EMBL" id="EOY17125.1"/>
    </source>
</evidence>
<dbReference type="PANTHER" id="PTHR48200:SF1">
    <property type="entry name" value="AMINOTRANSFERASE-LIKE PLANT MOBILE DOMAIN-CONTAINING PROTEIN"/>
    <property type="match status" value="1"/>
</dbReference>
<dbReference type="Gramene" id="EOY17125">
    <property type="protein sequence ID" value="EOY17125"/>
    <property type="gene ID" value="TCM_036295"/>
</dbReference>
<proteinExistence type="predicted"/>
<dbReference type="Proteomes" id="UP000026915">
    <property type="component" value="Chromosome 8"/>
</dbReference>
<gene>
    <name evidence="2" type="ORF">TCM_036295</name>
</gene>
<reference evidence="2 3" key="1">
    <citation type="journal article" date="2013" name="Genome Biol.">
        <title>The genome sequence of the most widely cultivated cacao type and its use to identify candidate genes regulating pod color.</title>
        <authorList>
            <person name="Motamayor J.C."/>
            <person name="Mockaitis K."/>
            <person name="Schmutz J."/>
            <person name="Haiminen N."/>
            <person name="Iii D.L."/>
            <person name="Cornejo O."/>
            <person name="Findley S.D."/>
            <person name="Zheng P."/>
            <person name="Utro F."/>
            <person name="Royaert S."/>
            <person name="Saski C."/>
            <person name="Jenkins J."/>
            <person name="Podicheti R."/>
            <person name="Zhao M."/>
            <person name="Scheffler B.E."/>
            <person name="Stack J.C."/>
            <person name="Feltus F.A."/>
            <person name="Mustiga G.M."/>
            <person name="Amores F."/>
            <person name="Phillips W."/>
            <person name="Marelli J.P."/>
            <person name="May G.D."/>
            <person name="Shapiro H."/>
            <person name="Ma J."/>
            <person name="Bustamante C.D."/>
            <person name="Schnell R.J."/>
            <person name="Main D."/>
            <person name="Gilbert D."/>
            <person name="Parida L."/>
            <person name="Kuhn D.N."/>
        </authorList>
    </citation>
    <scope>NUCLEOTIDE SEQUENCE [LARGE SCALE GENOMIC DNA]</scope>
    <source>
        <strain evidence="3">cv. Matina 1-6</strain>
    </source>
</reference>
<protein>
    <recommendedName>
        <fullName evidence="1">DUF7745 domain-containing protein</fullName>
    </recommendedName>
</protein>
<dbReference type="PANTHER" id="PTHR48200">
    <property type="entry name" value="PROTEIN, PUTATIVE-RELATED"/>
    <property type="match status" value="1"/>
</dbReference>
<dbReference type="Pfam" id="PF24924">
    <property type="entry name" value="DUF7745"/>
    <property type="match status" value="1"/>
</dbReference>
<dbReference type="HOGENOM" id="CLU_2019423_0_0_1"/>
<accession>A0A061FIF8</accession>
<organism evidence="2 3">
    <name type="scientific">Theobroma cacao</name>
    <name type="common">Cacao</name>
    <name type="synonym">Cocoa</name>
    <dbReference type="NCBI Taxonomy" id="3641"/>
    <lineage>
        <taxon>Eukaryota</taxon>
        <taxon>Viridiplantae</taxon>
        <taxon>Streptophyta</taxon>
        <taxon>Embryophyta</taxon>
        <taxon>Tracheophyta</taxon>
        <taxon>Spermatophyta</taxon>
        <taxon>Magnoliopsida</taxon>
        <taxon>eudicotyledons</taxon>
        <taxon>Gunneridae</taxon>
        <taxon>Pentapetalae</taxon>
        <taxon>rosids</taxon>
        <taxon>malvids</taxon>
        <taxon>Malvales</taxon>
        <taxon>Malvaceae</taxon>
        <taxon>Byttnerioideae</taxon>
        <taxon>Theobroma</taxon>
    </lineage>
</organism>
<evidence type="ECO:0000313" key="3">
    <source>
        <dbReference type="Proteomes" id="UP000026915"/>
    </source>
</evidence>
<name>A0A061FIF8_THECC</name>
<dbReference type="InterPro" id="IPR056647">
    <property type="entry name" value="DUF7745"/>
</dbReference>
<sequence>MIKMPLVHLDLKQNDFTDLLDIWERWGVTTRANFDKRYGHIARLLKIQIDDQLLKVIVQFWDPSYRGQKTEHRRKLAKMMGVTPREVDQNLRKNGDNECIPWSFRRSCTMKHQDTEQGQLVMA</sequence>